<dbReference type="STRING" id="157652.A0A371E7E1"/>
<dbReference type="Proteomes" id="UP000257109">
    <property type="component" value="Unassembled WGS sequence"/>
</dbReference>
<evidence type="ECO:0000313" key="2">
    <source>
        <dbReference type="EMBL" id="RDX61944.1"/>
    </source>
</evidence>
<name>A0A371E7E1_MUCPR</name>
<dbReference type="PROSITE" id="PS50994">
    <property type="entry name" value="INTEGRASE"/>
    <property type="match status" value="1"/>
</dbReference>
<protein>
    <recommendedName>
        <fullName evidence="1">Integrase catalytic domain-containing protein</fullName>
    </recommendedName>
</protein>
<dbReference type="PANTHER" id="PTHR42648:SF31">
    <property type="entry name" value="RNA-DIRECTED DNA POLYMERASE"/>
    <property type="match status" value="1"/>
</dbReference>
<dbReference type="AlphaFoldDB" id="A0A371E7E1"/>
<reference evidence="2" key="1">
    <citation type="submission" date="2018-05" db="EMBL/GenBank/DDBJ databases">
        <title>Draft genome of Mucuna pruriens seed.</title>
        <authorList>
            <person name="Nnadi N.E."/>
            <person name="Vos R."/>
            <person name="Hasami M.H."/>
            <person name="Devisetty U.K."/>
            <person name="Aguiy J.C."/>
        </authorList>
    </citation>
    <scope>NUCLEOTIDE SEQUENCE [LARGE SCALE GENOMIC DNA]</scope>
    <source>
        <strain evidence="2">JCA_2017</strain>
    </source>
</reference>
<feature type="domain" description="Integrase catalytic" evidence="1">
    <location>
        <begin position="109"/>
        <end position="206"/>
    </location>
</feature>
<evidence type="ECO:0000313" key="3">
    <source>
        <dbReference type="Proteomes" id="UP000257109"/>
    </source>
</evidence>
<feature type="non-terminal residue" evidence="2">
    <location>
        <position position="206"/>
    </location>
</feature>
<proteinExistence type="predicted"/>
<dbReference type="GO" id="GO:0003676">
    <property type="term" value="F:nucleic acid binding"/>
    <property type="evidence" value="ECO:0007669"/>
    <property type="project" value="InterPro"/>
</dbReference>
<accession>A0A371E7E1</accession>
<dbReference type="PANTHER" id="PTHR42648">
    <property type="entry name" value="TRANSPOSASE, PUTATIVE-RELATED"/>
    <property type="match status" value="1"/>
</dbReference>
<dbReference type="InterPro" id="IPR012337">
    <property type="entry name" value="RNaseH-like_sf"/>
</dbReference>
<keyword evidence="3" id="KW-1185">Reference proteome</keyword>
<dbReference type="InterPro" id="IPR039537">
    <property type="entry name" value="Retrotran_Ty1/copia-like"/>
</dbReference>
<dbReference type="InterPro" id="IPR001584">
    <property type="entry name" value="Integrase_cat-core"/>
</dbReference>
<dbReference type="GO" id="GO:0015074">
    <property type="term" value="P:DNA integration"/>
    <property type="evidence" value="ECO:0007669"/>
    <property type="project" value="InterPro"/>
</dbReference>
<dbReference type="OrthoDB" id="2663223at2759"/>
<dbReference type="SUPFAM" id="SSF53098">
    <property type="entry name" value="Ribonuclease H-like"/>
    <property type="match status" value="1"/>
</dbReference>
<evidence type="ECO:0000259" key="1">
    <source>
        <dbReference type="PROSITE" id="PS50994"/>
    </source>
</evidence>
<comment type="caution">
    <text evidence="2">The sequence shown here is derived from an EMBL/GenBank/DDBJ whole genome shotgun (WGS) entry which is preliminary data.</text>
</comment>
<feature type="non-terminal residue" evidence="2">
    <location>
        <position position="1"/>
    </location>
</feature>
<gene>
    <name evidence="2" type="ORF">CR513_59778</name>
</gene>
<dbReference type="InterPro" id="IPR036397">
    <property type="entry name" value="RNaseH_sf"/>
</dbReference>
<organism evidence="2 3">
    <name type="scientific">Mucuna pruriens</name>
    <name type="common">Velvet bean</name>
    <name type="synonym">Dolichos pruriens</name>
    <dbReference type="NCBI Taxonomy" id="157652"/>
    <lineage>
        <taxon>Eukaryota</taxon>
        <taxon>Viridiplantae</taxon>
        <taxon>Streptophyta</taxon>
        <taxon>Embryophyta</taxon>
        <taxon>Tracheophyta</taxon>
        <taxon>Spermatophyta</taxon>
        <taxon>Magnoliopsida</taxon>
        <taxon>eudicotyledons</taxon>
        <taxon>Gunneridae</taxon>
        <taxon>Pentapetalae</taxon>
        <taxon>rosids</taxon>
        <taxon>fabids</taxon>
        <taxon>Fabales</taxon>
        <taxon>Fabaceae</taxon>
        <taxon>Papilionoideae</taxon>
        <taxon>50 kb inversion clade</taxon>
        <taxon>NPAAA clade</taxon>
        <taxon>indigoferoid/millettioid clade</taxon>
        <taxon>Phaseoleae</taxon>
        <taxon>Mucuna</taxon>
    </lineage>
</organism>
<dbReference type="Gene3D" id="3.30.420.10">
    <property type="entry name" value="Ribonuclease H-like superfamily/Ribonuclease H"/>
    <property type="match status" value="1"/>
</dbReference>
<dbReference type="EMBL" id="QJKJ01015791">
    <property type="protein sequence ID" value="RDX61944.1"/>
    <property type="molecule type" value="Genomic_DNA"/>
</dbReference>
<sequence>MVRGGRIFKFLHGLNFEYDPIRSEEIRRLVMLDKGNSNTGSAMVIGKDPTKRSTSEEKSFTKSSRREYCTYCKRSGHTEDTCYKHYGKEKFHKAFGPLILGNLQRGGRLELLNSKFNKSIKRLRSNNGTKFVNLEFSKFLKDNGVVHELTCVNTPQQNRVVERKNRHLLEVARALLFQMSIPNVYWGEVVLTVAYLINKLPIRVLN</sequence>